<evidence type="ECO:0000313" key="2">
    <source>
        <dbReference type="EnsemblMetazoa" id="AFUN015149-PA"/>
    </source>
</evidence>
<evidence type="ECO:0000256" key="1">
    <source>
        <dbReference type="SAM" id="Phobius"/>
    </source>
</evidence>
<organism evidence="2">
    <name type="scientific">Anopheles funestus</name>
    <name type="common">African malaria mosquito</name>
    <dbReference type="NCBI Taxonomy" id="62324"/>
    <lineage>
        <taxon>Eukaryota</taxon>
        <taxon>Metazoa</taxon>
        <taxon>Ecdysozoa</taxon>
        <taxon>Arthropoda</taxon>
        <taxon>Hexapoda</taxon>
        <taxon>Insecta</taxon>
        <taxon>Pterygota</taxon>
        <taxon>Neoptera</taxon>
        <taxon>Endopterygota</taxon>
        <taxon>Diptera</taxon>
        <taxon>Nematocera</taxon>
        <taxon>Culicoidea</taxon>
        <taxon>Culicidae</taxon>
        <taxon>Anophelinae</taxon>
        <taxon>Anopheles</taxon>
    </lineage>
</organism>
<reference evidence="2" key="1">
    <citation type="submission" date="2020-05" db="UniProtKB">
        <authorList>
            <consortium name="EnsemblMetazoa"/>
        </authorList>
    </citation>
    <scope>IDENTIFICATION</scope>
    <source>
        <strain evidence="2">FUMOZ</strain>
    </source>
</reference>
<protein>
    <submittedName>
        <fullName evidence="2">Uncharacterized protein</fullName>
    </submittedName>
</protein>
<feature type="transmembrane region" description="Helical" evidence="1">
    <location>
        <begin position="37"/>
        <end position="56"/>
    </location>
</feature>
<proteinExistence type="predicted"/>
<name>A0A182S422_ANOFN</name>
<keyword evidence="1" id="KW-0472">Membrane</keyword>
<dbReference type="EnsemblMetazoa" id="AFUN015149-RA">
    <property type="protein sequence ID" value="AFUN015149-PA"/>
    <property type="gene ID" value="AFUN015149"/>
</dbReference>
<keyword evidence="1" id="KW-0812">Transmembrane</keyword>
<sequence length="71" mass="8390">MFHFALMPFHNLFCCCSLCTCWYTLHDVVCVKLFVFFSSFLSLIHSLSVHYLLLFLGESKFRFNANDEQLN</sequence>
<dbReference type="AlphaFoldDB" id="A0A182S422"/>
<keyword evidence="1" id="KW-1133">Transmembrane helix</keyword>
<accession>A0A182S422</accession>
<dbReference type="VEuPathDB" id="VectorBase:AFUN015149"/>